<sequence length="52" mass="5796">MEEPIRLQDFFFGLRPDSVNYLNVAAGGAFFCTTPSEGMEILSKIIQNLANE</sequence>
<reference evidence="1" key="2">
    <citation type="submission" date="2021-12" db="EMBL/GenBank/DDBJ databases">
        <title>Resequencing data analysis of finger millet.</title>
        <authorList>
            <person name="Hatakeyama M."/>
            <person name="Aluri S."/>
            <person name="Balachadran M.T."/>
            <person name="Sivarajan S.R."/>
            <person name="Poveda L."/>
            <person name="Shimizu-Inatsugi R."/>
            <person name="Schlapbach R."/>
            <person name="Sreeman S.M."/>
            <person name="Shimizu K.K."/>
        </authorList>
    </citation>
    <scope>NUCLEOTIDE SEQUENCE</scope>
</reference>
<gene>
    <name evidence="1" type="primary">ga31136</name>
    <name evidence="1" type="ORF">PR202_ga31136</name>
</gene>
<dbReference type="Proteomes" id="UP001054889">
    <property type="component" value="Unassembled WGS sequence"/>
</dbReference>
<comment type="caution">
    <text evidence="1">The sequence shown here is derived from an EMBL/GenBank/DDBJ whole genome shotgun (WGS) entry which is preliminary data.</text>
</comment>
<accession>A0AAV5DRU1</accession>
<dbReference type="AlphaFoldDB" id="A0AAV5DRU1"/>
<proteinExistence type="predicted"/>
<name>A0AAV5DRU1_ELECO</name>
<keyword evidence="2" id="KW-1185">Reference proteome</keyword>
<protein>
    <submittedName>
        <fullName evidence="1">Uncharacterized protein</fullName>
    </submittedName>
</protein>
<dbReference type="EMBL" id="BQKI01000025">
    <property type="protein sequence ID" value="GJN12822.1"/>
    <property type="molecule type" value="Genomic_DNA"/>
</dbReference>
<evidence type="ECO:0000313" key="2">
    <source>
        <dbReference type="Proteomes" id="UP001054889"/>
    </source>
</evidence>
<evidence type="ECO:0000313" key="1">
    <source>
        <dbReference type="EMBL" id="GJN12822.1"/>
    </source>
</evidence>
<organism evidence="1 2">
    <name type="scientific">Eleusine coracana subsp. coracana</name>
    <dbReference type="NCBI Taxonomy" id="191504"/>
    <lineage>
        <taxon>Eukaryota</taxon>
        <taxon>Viridiplantae</taxon>
        <taxon>Streptophyta</taxon>
        <taxon>Embryophyta</taxon>
        <taxon>Tracheophyta</taxon>
        <taxon>Spermatophyta</taxon>
        <taxon>Magnoliopsida</taxon>
        <taxon>Liliopsida</taxon>
        <taxon>Poales</taxon>
        <taxon>Poaceae</taxon>
        <taxon>PACMAD clade</taxon>
        <taxon>Chloridoideae</taxon>
        <taxon>Cynodonteae</taxon>
        <taxon>Eleusininae</taxon>
        <taxon>Eleusine</taxon>
    </lineage>
</organism>
<reference evidence="1" key="1">
    <citation type="journal article" date="2018" name="DNA Res.">
        <title>Multiple hybrid de novo genome assembly of finger millet, an orphan allotetraploid crop.</title>
        <authorList>
            <person name="Hatakeyama M."/>
            <person name="Aluri S."/>
            <person name="Balachadran M.T."/>
            <person name="Sivarajan S.R."/>
            <person name="Patrignani A."/>
            <person name="Gruter S."/>
            <person name="Poveda L."/>
            <person name="Shimizu-Inatsugi R."/>
            <person name="Baeten J."/>
            <person name="Francoijs K.J."/>
            <person name="Nataraja K.N."/>
            <person name="Reddy Y.A.N."/>
            <person name="Phadnis S."/>
            <person name="Ravikumar R.L."/>
            <person name="Schlapbach R."/>
            <person name="Sreeman S.M."/>
            <person name="Shimizu K.K."/>
        </authorList>
    </citation>
    <scope>NUCLEOTIDE SEQUENCE</scope>
</reference>